<reference evidence="3 4" key="2">
    <citation type="submission" date="2024-07" db="EMBL/GenBank/DDBJ databases">
        <authorList>
            <person name="Akdeniz Z."/>
        </authorList>
    </citation>
    <scope>NUCLEOTIDE SEQUENCE [LARGE SCALE GENOMIC DNA]</scope>
</reference>
<comment type="caution">
    <text evidence="2">The sequence shown here is derived from an EMBL/GenBank/DDBJ whole genome shotgun (WGS) entry which is preliminary data.</text>
</comment>
<feature type="compositionally biased region" description="Basic residues" evidence="1">
    <location>
        <begin position="404"/>
        <end position="415"/>
    </location>
</feature>
<accession>A0AA86Q9N8</accession>
<reference evidence="2" key="1">
    <citation type="submission" date="2023-06" db="EMBL/GenBank/DDBJ databases">
        <authorList>
            <person name="Kurt Z."/>
        </authorList>
    </citation>
    <scope>NUCLEOTIDE SEQUENCE</scope>
</reference>
<gene>
    <name evidence="2" type="ORF">HINF_LOCUS41593</name>
    <name evidence="3" type="ORF">HINF_LOCUS48335</name>
</gene>
<evidence type="ECO:0000313" key="3">
    <source>
        <dbReference type="EMBL" id="CAL6058578.1"/>
    </source>
</evidence>
<keyword evidence="4" id="KW-1185">Reference proteome</keyword>
<evidence type="ECO:0000313" key="2">
    <source>
        <dbReference type="EMBL" id="CAI9953948.1"/>
    </source>
</evidence>
<name>A0AA86Q9N8_9EUKA</name>
<evidence type="ECO:0000313" key="4">
    <source>
        <dbReference type="Proteomes" id="UP001642409"/>
    </source>
</evidence>
<organism evidence="2">
    <name type="scientific">Hexamita inflata</name>
    <dbReference type="NCBI Taxonomy" id="28002"/>
    <lineage>
        <taxon>Eukaryota</taxon>
        <taxon>Metamonada</taxon>
        <taxon>Diplomonadida</taxon>
        <taxon>Hexamitidae</taxon>
        <taxon>Hexamitinae</taxon>
        <taxon>Hexamita</taxon>
    </lineage>
</organism>
<protein>
    <submittedName>
        <fullName evidence="3">Hypothetical_protein</fullName>
    </submittedName>
</protein>
<dbReference type="EMBL" id="CATOUU010000843">
    <property type="protein sequence ID" value="CAI9953948.1"/>
    <property type="molecule type" value="Genomic_DNA"/>
</dbReference>
<evidence type="ECO:0000256" key="1">
    <source>
        <dbReference type="SAM" id="MobiDB-lite"/>
    </source>
</evidence>
<dbReference type="AlphaFoldDB" id="A0AA86Q9N8"/>
<feature type="region of interest" description="Disordered" evidence="1">
    <location>
        <begin position="404"/>
        <end position="531"/>
    </location>
</feature>
<sequence length="774" mass="90023">MIQNTSEGRQLFQRILTAIKLVHSPQALQILFQLQHDLQFDLDNADLSIYKQRFYQLQERCKAACNRTNNQEFLSVSALTSQVQNQNEVFYVLLPAVRSFLSSKLTQQQLNSIQLLNQPQKELKLSSTFINWKPKQQEQCSEPDEMIISTFKHNRKCSLPKKEEFKVEQLNKNYAPLKQYKVLDSVQDLGIGFQYQINQRSKSDKPTQMLNQKFTQYSNNTQSPNKSKSNHVEQKLREYKLKQSVNAQNQSQTPNQQKLNALISKMHSENESKANKLSKLKQMKHQIASGPKLSTIDLVDKYHLPDTTFLSSPQSPQSPSYRKRSITSTPQIIRSKSTISQPNNIQSPNLMKSPNTQSNKVIKSRSPNPEPQFLKFDKTYKYIVSASSSPIQCVFNIEPLCSPRKHVKPTKKRQTGKQNELHNQIQSQPNVFNVKVENQKFNGSGSNNQNQQSQNNNVSGQSQSPINNKNGNQSNLLNGSNCQNNQNSQNNIQSIQNKNMQQDTQNKQEPNKTQIKPKNANKPNHYDPQNQMNLFDLNEMELSINRNEFQSPSSSKNLNIKDLQFLKSNYQKQVFEPQVIVTESYSAPFVLQSIFQLFLNRIHVQRQKIAYIVQTREKHFNYLQSQNGNLKQIKQNQLKQLKFYKLRDQISGLKYLIQLKEKKININSRLSESNKNYLVYQQMMQQRNDQITKFYRKACIQTKLYLVVRSKCIVYQLMLQKQSICKCLQLTCIKTQIIALQQKIQNKINIQHKLEKMKNVVLNLQIIIQNNEKQ</sequence>
<dbReference type="EMBL" id="CAXDID020000222">
    <property type="protein sequence ID" value="CAL6058578.1"/>
    <property type="molecule type" value="Genomic_DNA"/>
</dbReference>
<dbReference type="Proteomes" id="UP001642409">
    <property type="component" value="Unassembled WGS sequence"/>
</dbReference>
<proteinExistence type="predicted"/>
<feature type="compositionally biased region" description="Polar residues" evidence="1">
    <location>
        <begin position="326"/>
        <end position="367"/>
    </location>
</feature>
<feature type="compositionally biased region" description="Polar residues" evidence="1">
    <location>
        <begin position="503"/>
        <end position="516"/>
    </location>
</feature>
<feature type="region of interest" description="Disordered" evidence="1">
    <location>
        <begin position="307"/>
        <end position="373"/>
    </location>
</feature>
<feature type="compositionally biased region" description="Low complexity" evidence="1">
    <location>
        <begin position="442"/>
        <end position="502"/>
    </location>
</feature>
<feature type="compositionally biased region" description="Low complexity" evidence="1">
    <location>
        <begin position="311"/>
        <end position="320"/>
    </location>
</feature>
<feature type="compositionally biased region" description="Polar residues" evidence="1">
    <location>
        <begin position="416"/>
        <end position="431"/>
    </location>
</feature>